<dbReference type="EMBL" id="MWWQ01000013">
    <property type="protein sequence ID" value="OZG50521.1"/>
    <property type="molecule type" value="Genomic_DNA"/>
</dbReference>
<dbReference type="PANTHER" id="PTHR30093">
    <property type="entry name" value="GENERAL SECRETION PATHWAY PROTEIN G"/>
    <property type="match status" value="1"/>
</dbReference>
<dbReference type="PANTHER" id="PTHR30093:SF44">
    <property type="entry name" value="TYPE II SECRETION SYSTEM CORE PROTEIN G"/>
    <property type="match status" value="1"/>
</dbReference>
<dbReference type="AlphaFoldDB" id="A0A261EUH6"/>
<sequence length="165" mass="17957">MNMVSRALARRQKGEKGFTLVELLVVVIIIGILAAVSVPIYLNQRKSAWNSNAEQDVKNAQIAVENWMVENNGTLPETSGSDEWKCDGDKKGGLASDSEGSDKLVVTCSPGVIVVVRPAETPAGETVYTSYTIRGWHKQGTKTYYYDSVNSSALQSTDGINKKPF</sequence>
<evidence type="ECO:0000256" key="2">
    <source>
        <dbReference type="ARBA" id="ARBA00022481"/>
    </source>
</evidence>
<dbReference type="InterPro" id="IPR045584">
    <property type="entry name" value="Pilin-like"/>
</dbReference>
<dbReference type="SUPFAM" id="SSF54523">
    <property type="entry name" value="Pili subunits"/>
    <property type="match status" value="1"/>
</dbReference>
<accession>A0A261EUH6</accession>
<reference evidence="8 9" key="1">
    <citation type="journal article" date="2017" name="BMC Genomics">
        <title>Comparative genomic and phylogenomic analyses of the Bifidobacteriaceae family.</title>
        <authorList>
            <person name="Lugli G.A."/>
            <person name="Milani C."/>
            <person name="Turroni F."/>
            <person name="Duranti S."/>
            <person name="Mancabelli L."/>
            <person name="Mangifesta M."/>
            <person name="Ferrario C."/>
            <person name="Modesto M."/>
            <person name="Mattarelli P."/>
            <person name="Jiri K."/>
            <person name="van Sinderen D."/>
            <person name="Ventura M."/>
        </authorList>
    </citation>
    <scope>NUCLEOTIDE SEQUENCE [LARGE SCALE GENOMIC DNA]</scope>
    <source>
        <strain evidence="8 9">DSM 24744</strain>
    </source>
</reference>
<gene>
    <name evidence="8" type="ORF">PSSU_1233</name>
</gene>
<dbReference type="GO" id="GO:0015628">
    <property type="term" value="P:protein secretion by the type II secretion system"/>
    <property type="evidence" value="ECO:0007669"/>
    <property type="project" value="InterPro"/>
</dbReference>
<dbReference type="GO" id="GO:0015627">
    <property type="term" value="C:type II protein secretion system complex"/>
    <property type="evidence" value="ECO:0007669"/>
    <property type="project" value="InterPro"/>
</dbReference>
<evidence type="ECO:0000256" key="3">
    <source>
        <dbReference type="ARBA" id="ARBA00022692"/>
    </source>
</evidence>
<feature type="compositionally biased region" description="Basic and acidic residues" evidence="6">
    <location>
        <begin position="82"/>
        <end position="92"/>
    </location>
</feature>
<dbReference type="GO" id="GO:0016020">
    <property type="term" value="C:membrane"/>
    <property type="evidence" value="ECO:0007669"/>
    <property type="project" value="UniProtKB-SubCell"/>
</dbReference>
<keyword evidence="3 7" id="KW-0812">Transmembrane</keyword>
<dbReference type="Proteomes" id="UP000216454">
    <property type="component" value="Unassembled WGS sequence"/>
</dbReference>
<protein>
    <submittedName>
        <fullName evidence="8">Prepilin-type cleavage/methylation protein</fullName>
    </submittedName>
</protein>
<organism evidence="8 9">
    <name type="scientific">Pseudoscardovia suis</name>
    <dbReference type="NCBI Taxonomy" id="987063"/>
    <lineage>
        <taxon>Bacteria</taxon>
        <taxon>Bacillati</taxon>
        <taxon>Actinomycetota</taxon>
        <taxon>Actinomycetes</taxon>
        <taxon>Bifidobacteriales</taxon>
        <taxon>Bifidobacteriaceae</taxon>
        <taxon>Pseudoscardovia</taxon>
    </lineage>
</organism>
<dbReference type="InterPro" id="IPR000983">
    <property type="entry name" value="Bac_GSPG_pilin"/>
</dbReference>
<name>A0A261EUH6_9BIFI</name>
<keyword evidence="5 7" id="KW-0472">Membrane</keyword>
<keyword evidence="9" id="KW-1185">Reference proteome</keyword>
<dbReference type="RefSeq" id="WP_094691568.1">
    <property type="nucleotide sequence ID" value="NZ_MWWQ01000013.1"/>
</dbReference>
<dbReference type="NCBIfam" id="TIGR02532">
    <property type="entry name" value="IV_pilin_GFxxxE"/>
    <property type="match status" value="1"/>
</dbReference>
<evidence type="ECO:0000313" key="8">
    <source>
        <dbReference type="EMBL" id="OZG50521.1"/>
    </source>
</evidence>
<proteinExistence type="predicted"/>
<feature type="transmembrane region" description="Helical" evidence="7">
    <location>
        <begin position="20"/>
        <end position="42"/>
    </location>
</feature>
<dbReference type="Gene3D" id="3.30.700.10">
    <property type="entry name" value="Glycoprotein, Type 4 Pilin"/>
    <property type="match status" value="1"/>
</dbReference>
<evidence type="ECO:0000256" key="4">
    <source>
        <dbReference type="ARBA" id="ARBA00022989"/>
    </source>
</evidence>
<evidence type="ECO:0000256" key="1">
    <source>
        <dbReference type="ARBA" id="ARBA00004167"/>
    </source>
</evidence>
<feature type="region of interest" description="Disordered" evidence="6">
    <location>
        <begin position="74"/>
        <end position="100"/>
    </location>
</feature>
<comment type="subcellular location">
    <subcellularLocation>
        <location evidence="1">Membrane</location>
        <topology evidence="1">Single-pass membrane protein</topology>
    </subcellularLocation>
</comment>
<comment type="caution">
    <text evidence="8">The sequence shown here is derived from an EMBL/GenBank/DDBJ whole genome shotgun (WGS) entry which is preliminary data.</text>
</comment>
<keyword evidence="4 7" id="KW-1133">Transmembrane helix</keyword>
<dbReference type="PROSITE" id="PS00409">
    <property type="entry name" value="PROKAR_NTER_METHYL"/>
    <property type="match status" value="1"/>
</dbReference>
<evidence type="ECO:0000313" key="9">
    <source>
        <dbReference type="Proteomes" id="UP000216454"/>
    </source>
</evidence>
<evidence type="ECO:0000256" key="7">
    <source>
        <dbReference type="SAM" id="Phobius"/>
    </source>
</evidence>
<dbReference type="OrthoDB" id="3240328at2"/>
<evidence type="ECO:0000256" key="5">
    <source>
        <dbReference type="ARBA" id="ARBA00023136"/>
    </source>
</evidence>
<dbReference type="Pfam" id="PF07963">
    <property type="entry name" value="N_methyl"/>
    <property type="match status" value="1"/>
</dbReference>
<dbReference type="PRINTS" id="PR00813">
    <property type="entry name" value="BCTERIALGSPG"/>
</dbReference>
<evidence type="ECO:0000256" key="6">
    <source>
        <dbReference type="SAM" id="MobiDB-lite"/>
    </source>
</evidence>
<keyword evidence="2" id="KW-0488">Methylation</keyword>
<dbReference type="InterPro" id="IPR012902">
    <property type="entry name" value="N_methyl_site"/>
</dbReference>